<keyword evidence="4" id="KW-0378">Hydrolase</keyword>
<dbReference type="PANTHER" id="PTHR43690">
    <property type="entry name" value="NARDILYSIN"/>
    <property type="match status" value="1"/>
</dbReference>
<evidence type="ECO:0000259" key="7">
    <source>
        <dbReference type="Pfam" id="PF00675"/>
    </source>
</evidence>
<accession>A0ABQ9IIG9</accession>
<evidence type="ECO:0000256" key="3">
    <source>
        <dbReference type="ARBA" id="ARBA00022723"/>
    </source>
</evidence>
<comment type="similarity">
    <text evidence="1">Belongs to the peptidase M16 family.</text>
</comment>
<dbReference type="Proteomes" id="UP001159363">
    <property type="component" value="Chromosome 1"/>
</dbReference>
<keyword evidence="3" id="KW-0479">Metal-binding</keyword>
<keyword evidence="5" id="KW-0862">Zinc</keyword>
<dbReference type="InterPro" id="IPR050626">
    <property type="entry name" value="Peptidase_M16"/>
</dbReference>
<evidence type="ECO:0000313" key="8">
    <source>
        <dbReference type="EMBL" id="KAJ8896493.1"/>
    </source>
</evidence>
<dbReference type="InterPro" id="IPR011249">
    <property type="entry name" value="Metalloenz_LuxS/M16"/>
</dbReference>
<protein>
    <recommendedName>
        <fullName evidence="7">Peptidase M16 N-terminal domain-containing protein</fullName>
    </recommendedName>
</protein>
<dbReference type="InterPro" id="IPR001431">
    <property type="entry name" value="Pept_M16_Zn_BS"/>
</dbReference>
<evidence type="ECO:0000256" key="4">
    <source>
        <dbReference type="ARBA" id="ARBA00022801"/>
    </source>
</evidence>
<proteinExistence type="inferred from homology"/>
<dbReference type="InterPro" id="IPR011765">
    <property type="entry name" value="Pept_M16_N"/>
</dbReference>
<sequence>MISEAGLVDCRSGSSMAAVKRQVDNIVKSAEDKRLYRALELTNDLKVLLISDGTTDKSAASLDVNVGHLSDPKELPGLAHFLEHMLFLGTEKYPSENEYSKFLSEHGGAFNACTFADHTNYYFDVVPEQLAGALDRYKGTGTCLCEHCDVRLVKRRIFGPRRCGGVLMNRYVFVATSVRCRPLLHLTVW</sequence>
<dbReference type="Pfam" id="PF00675">
    <property type="entry name" value="Peptidase_M16"/>
    <property type="match status" value="1"/>
</dbReference>
<dbReference type="PANTHER" id="PTHR43690:SF18">
    <property type="entry name" value="INSULIN-DEGRADING ENZYME-RELATED"/>
    <property type="match status" value="1"/>
</dbReference>
<evidence type="ECO:0000256" key="1">
    <source>
        <dbReference type="ARBA" id="ARBA00007261"/>
    </source>
</evidence>
<evidence type="ECO:0000313" key="9">
    <source>
        <dbReference type="Proteomes" id="UP001159363"/>
    </source>
</evidence>
<keyword evidence="6" id="KW-0482">Metalloprotease</keyword>
<gene>
    <name evidence="8" type="ORF">PR048_001837</name>
</gene>
<evidence type="ECO:0000256" key="2">
    <source>
        <dbReference type="ARBA" id="ARBA00022670"/>
    </source>
</evidence>
<dbReference type="Gene3D" id="3.30.830.10">
    <property type="entry name" value="Metalloenzyme, LuxS/M16 peptidase-like"/>
    <property type="match status" value="1"/>
</dbReference>
<evidence type="ECO:0000256" key="6">
    <source>
        <dbReference type="ARBA" id="ARBA00023049"/>
    </source>
</evidence>
<dbReference type="PROSITE" id="PS00143">
    <property type="entry name" value="INSULINASE"/>
    <property type="match status" value="1"/>
</dbReference>
<evidence type="ECO:0000256" key="5">
    <source>
        <dbReference type="ARBA" id="ARBA00022833"/>
    </source>
</evidence>
<dbReference type="SUPFAM" id="SSF63411">
    <property type="entry name" value="LuxS/MPP-like metallohydrolase"/>
    <property type="match status" value="1"/>
</dbReference>
<reference evidence="8 9" key="1">
    <citation type="submission" date="2023-02" db="EMBL/GenBank/DDBJ databases">
        <title>LHISI_Scaffold_Assembly.</title>
        <authorList>
            <person name="Stuart O.P."/>
            <person name="Cleave R."/>
            <person name="Magrath M.J.L."/>
            <person name="Mikheyev A.S."/>
        </authorList>
    </citation>
    <scope>NUCLEOTIDE SEQUENCE [LARGE SCALE GENOMIC DNA]</scope>
    <source>
        <strain evidence="8">Daus_M_001</strain>
        <tissue evidence="8">Leg muscle</tissue>
    </source>
</reference>
<name>A0ABQ9IIG9_9NEOP</name>
<keyword evidence="9" id="KW-1185">Reference proteome</keyword>
<feature type="domain" description="Peptidase M16 N-terminal" evidence="7">
    <location>
        <begin position="46"/>
        <end position="136"/>
    </location>
</feature>
<keyword evidence="2" id="KW-0645">Protease</keyword>
<dbReference type="EMBL" id="JARBHB010000001">
    <property type="protein sequence ID" value="KAJ8896493.1"/>
    <property type="molecule type" value="Genomic_DNA"/>
</dbReference>
<organism evidence="8 9">
    <name type="scientific">Dryococelus australis</name>
    <dbReference type="NCBI Taxonomy" id="614101"/>
    <lineage>
        <taxon>Eukaryota</taxon>
        <taxon>Metazoa</taxon>
        <taxon>Ecdysozoa</taxon>
        <taxon>Arthropoda</taxon>
        <taxon>Hexapoda</taxon>
        <taxon>Insecta</taxon>
        <taxon>Pterygota</taxon>
        <taxon>Neoptera</taxon>
        <taxon>Polyneoptera</taxon>
        <taxon>Phasmatodea</taxon>
        <taxon>Verophasmatodea</taxon>
        <taxon>Anareolatae</taxon>
        <taxon>Phasmatidae</taxon>
        <taxon>Eurycanthinae</taxon>
        <taxon>Dryococelus</taxon>
    </lineage>
</organism>
<comment type="caution">
    <text evidence="8">The sequence shown here is derived from an EMBL/GenBank/DDBJ whole genome shotgun (WGS) entry which is preliminary data.</text>
</comment>